<dbReference type="Proteomes" id="UP000316008">
    <property type="component" value="Unassembled WGS sequence"/>
</dbReference>
<keyword evidence="1" id="KW-0472">Membrane</keyword>
<keyword evidence="1" id="KW-1133">Transmembrane helix</keyword>
<protein>
    <submittedName>
        <fullName evidence="2">Uncharacterized protein</fullName>
    </submittedName>
</protein>
<evidence type="ECO:0000313" key="3">
    <source>
        <dbReference type="Proteomes" id="UP000316008"/>
    </source>
</evidence>
<dbReference type="RefSeq" id="WP_144334020.1">
    <property type="nucleotide sequence ID" value="NZ_VLPL01000008.1"/>
</dbReference>
<reference evidence="2 3" key="1">
    <citation type="submission" date="2019-07" db="EMBL/GenBank/DDBJ databases">
        <authorList>
            <person name="Huq M.A."/>
        </authorList>
    </citation>
    <scope>NUCLEOTIDE SEQUENCE [LARGE SCALE GENOMIC DNA]</scope>
    <source>
        <strain evidence="2 3">MAH-3</strain>
    </source>
</reference>
<feature type="transmembrane region" description="Helical" evidence="1">
    <location>
        <begin position="50"/>
        <end position="75"/>
    </location>
</feature>
<dbReference type="AlphaFoldDB" id="A0A556MNB4"/>
<accession>A0A556MNB4</accession>
<name>A0A556MNB4_9FLAO</name>
<gene>
    <name evidence="2" type="ORF">FO442_14960</name>
</gene>
<dbReference type="EMBL" id="VLPL01000008">
    <property type="protein sequence ID" value="TSJ41209.1"/>
    <property type="molecule type" value="Genomic_DNA"/>
</dbReference>
<proteinExistence type="predicted"/>
<evidence type="ECO:0000256" key="1">
    <source>
        <dbReference type="SAM" id="Phobius"/>
    </source>
</evidence>
<evidence type="ECO:0000313" key="2">
    <source>
        <dbReference type="EMBL" id="TSJ41209.1"/>
    </source>
</evidence>
<organism evidence="2 3">
    <name type="scientific">Fluviicola chungangensis</name>
    <dbReference type="NCBI Taxonomy" id="2597671"/>
    <lineage>
        <taxon>Bacteria</taxon>
        <taxon>Pseudomonadati</taxon>
        <taxon>Bacteroidota</taxon>
        <taxon>Flavobacteriia</taxon>
        <taxon>Flavobacteriales</taxon>
        <taxon>Crocinitomicaceae</taxon>
        <taxon>Fluviicola</taxon>
    </lineage>
</organism>
<keyword evidence="1" id="KW-0812">Transmembrane</keyword>
<sequence>MSQLTLELVEEKSSFLNHFTYAKVFGFTFLLLAIPTFFILPFFKAKTNQWFFLYFVCLMALSLISYMIIIVKYYFKYDYLNIGSFILDKDQIRIERNDQIEQMGFPEIALTLNYNSIRGKGFHFIRKDFARSGISEIIINNQKFKVLISNEEQMNHLKKILRYWYQNNYSISEFMRTTEQNRLKELELIK</sequence>
<comment type="caution">
    <text evidence="2">The sequence shown here is derived from an EMBL/GenBank/DDBJ whole genome shotgun (WGS) entry which is preliminary data.</text>
</comment>
<feature type="transmembrane region" description="Helical" evidence="1">
    <location>
        <begin position="20"/>
        <end position="43"/>
    </location>
</feature>
<keyword evidence="3" id="KW-1185">Reference proteome</keyword>